<organism evidence="1">
    <name type="scientific">uncultured microorganism</name>
    <dbReference type="NCBI Taxonomy" id="358574"/>
    <lineage>
        <taxon>unclassified sequences</taxon>
        <taxon>environmental samples</taxon>
    </lineage>
</organism>
<feature type="non-terminal residue" evidence="1">
    <location>
        <position position="182"/>
    </location>
</feature>
<dbReference type="EMBL" id="JF805170">
    <property type="protein sequence ID" value="AEI30479.1"/>
    <property type="molecule type" value="Genomic_DNA"/>
</dbReference>
<evidence type="ECO:0000313" key="1">
    <source>
        <dbReference type="EMBL" id="AEI30479.1"/>
    </source>
</evidence>
<sequence>MRISDANASNNPLIVSVRLAVEKASQGPIVSTQSSHLSHGVLNVPYTDDLEALGGTPPLTWKVVGGTFSPGLAVISSGEISGTPTQVGSFTFSLSVTDAQGLSDTSQLTLVVDATSGVLSAVPLSQKNGVRIAQHSDRITITSFVQRSALVTLYNVFGKQIFEYDLAPQSGLSKCLPVGVYV</sequence>
<name>F8UHH2_9ZZZZ</name>
<gene>
    <name evidence="1" type="ORF">LDC_03616</name>
</gene>
<accession>F8UHH2</accession>
<proteinExistence type="predicted"/>
<dbReference type="InterPro" id="IPR013783">
    <property type="entry name" value="Ig-like_fold"/>
</dbReference>
<dbReference type="AlphaFoldDB" id="F8UHH2"/>
<dbReference type="Pfam" id="PF05345">
    <property type="entry name" value="He_PIG"/>
    <property type="match status" value="1"/>
</dbReference>
<protein>
    <submittedName>
        <fullName evidence="1">S-layer domain protein</fullName>
    </submittedName>
</protein>
<reference evidence="1" key="1">
    <citation type="submission" date="2011-04" db="EMBL/GenBank/DDBJ databases">
        <title>Taxonomic and functional metagenomic profiling of the microbial community in the anoxic sediment of a brackish shallow lake (Laguna de Carrizo Central Spain).</title>
        <authorList>
            <consortium name="CONSOLIDER consortium CSD2007-00005"/>
            <person name="Guazzaroni M.-E."/>
            <person name="Richter M."/>
            <person name="Garcia-Salamanca A."/>
            <person name="Yarza P."/>
            <person name="Ferrer M."/>
        </authorList>
    </citation>
    <scope>NUCLEOTIDE SEQUENCE</scope>
</reference>
<dbReference type="Gene3D" id="2.60.40.10">
    <property type="entry name" value="Immunoglobulins"/>
    <property type="match status" value="1"/>
</dbReference>